<dbReference type="InterPro" id="IPR027417">
    <property type="entry name" value="P-loop_NTPase"/>
</dbReference>
<feature type="transmembrane region" description="Helical" evidence="7">
    <location>
        <begin position="32"/>
        <end position="54"/>
    </location>
</feature>
<evidence type="ECO:0000313" key="11">
    <source>
        <dbReference type="Proteomes" id="UP000597507"/>
    </source>
</evidence>
<feature type="transmembrane region" description="Helical" evidence="7">
    <location>
        <begin position="144"/>
        <end position="165"/>
    </location>
</feature>
<accession>A0A8J2ZEY2</accession>
<dbReference type="PROSITE" id="PS00211">
    <property type="entry name" value="ABC_TRANSPORTER_1"/>
    <property type="match status" value="1"/>
</dbReference>
<organism evidence="10 11">
    <name type="scientific">Caldovatus sediminis</name>
    <dbReference type="NCBI Taxonomy" id="2041189"/>
    <lineage>
        <taxon>Bacteria</taxon>
        <taxon>Pseudomonadati</taxon>
        <taxon>Pseudomonadota</taxon>
        <taxon>Alphaproteobacteria</taxon>
        <taxon>Acetobacterales</taxon>
        <taxon>Roseomonadaceae</taxon>
        <taxon>Caldovatus</taxon>
    </lineage>
</organism>
<keyword evidence="3" id="KW-0547">Nucleotide-binding</keyword>
<keyword evidence="11" id="KW-1185">Reference proteome</keyword>
<reference evidence="10 11" key="1">
    <citation type="journal article" date="2014" name="Int. J. Syst. Evol. Microbiol.">
        <title>Complete genome sequence of Corynebacterium casei LMG S-19264T (=DSM 44701T), isolated from a smear-ripened cheese.</title>
        <authorList>
            <consortium name="US DOE Joint Genome Institute (JGI-PGF)"/>
            <person name="Walter F."/>
            <person name="Albersmeier A."/>
            <person name="Kalinowski J."/>
            <person name="Ruckert C."/>
        </authorList>
    </citation>
    <scope>NUCLEOTIDE SEQUENCE [LARGE SCALE GENOMIC DNA]</scope>
    <source>
        <strain evidence="10 11">CGMCC 1.16330</strain>
    </source>
</reference>
<dbReference type="Gene3D" id="3.40.50.300">
    <property type="entry name" value="P-loop containing nucleotide triphosphate hydrolases"/>
    <property type="match status" value="1"/>
</dbReference>
<feature type="transmembrane region" description="Helical" evidence="7">
    <location>
        <begin position="66"/>
        <end position="88"/>
    </location>
</feature>
<dbReference type="InterPro" id="IPR039421">
    <property type="entry name" value="Type_1_exporter"/>
</dbReference>
<evidence type="ECO:0000256" key="1">
    <source>
        <dbReference type="ARBA" id="ARBA00004651"/>
    </source>
</evidence>
<evidence type="ECO:0000256" key="4">
    <source>
        <dbReference type="ARBA" id="ARBA00022840"/>
    </source>
</evidence>
<dbReference type="GO" id="GO:0005524">
    <property type="term" value="F:ATP binding"/>
    <property type="evidence" value="ECO:0007669"/>
    <property type="project" value="UniProtKB-KW"/>
</dbReference>
<dbReference type="PANTHER" id="PTHR24221:SF590">
    <property type="entry name" value="COMPONENT LINKED WITH THE ASSEMBLY OF CYTOCHROME' TRANSPORT TRANSMEMBRANE ATP-BINDING PROTEIN ABC TRANSPORTER CYDD-RELATED"/>
    <property type="match status" value="1"/>
</dbReference>
<dbReference type="InterPro" id="IPR003593">
    <property type="entry name" value="AAA+_ATPase"/>
</dbReference>
<dbReference type="InterPro" id="IPR011527">
    <property type="entry name" value="ABC1_TM_dom"/>
</dbReference>
<evidence type="ECO:0000256" key="5">
    <source>
        <dbReference type="ARBA" id="ARBA00022989"/>
    </source>
</evidence>
<evidence type="ECO:0000256" key="3">
    <source>
        <dbReference type="ARBA" id="ARBA00022741"/>
    </source>
</evidence>
<keyword evidence="4" id="KW-0067">ATP-binding</keyword>
<evidence type="ECO:0000256" key="2">
    <source>
        <dbReference type="ARBA" id="ARBA00022692"/>
    </source>
</evidence>
<dbReference type="InterPro" id="IPR014216">
    <property type="entry name" value="ABC_transptr_CydD"/>
</dbReference>
<feature type="transmembrane region" description="Helical" evidence="7">
    <location>
        <begin position="282"/>
        <end position="305"/>
    </location>
</feature>
<dbReference type="GO" id="GO:0016887">
    <property type="term" value="F:ATP hydrolysis activity"/>
    <property type="evidence" value="ECO:0007669"/>
    <property type="project" value="InterPro"/>
</dbReference>
<proteinExistence type="predicted"/>
<comment type="subcellular location">
    <subcellularLocation>
        <location evidence="1">Cell membrane</location>
        <topology evidence="1">Multi-pass membrane protein</topology>
    </subcellularLocation>
</comment>
<dbReference type="SMART" id="SM00382">
    <property type="entry name" value="AAA"/>
    <property type="match status" value="1"/>
</dbReference>
<gene>
    <name evidence="10" type="primary">cydD</name>
    <name evidence="10" type="ORF">GCM10010964_38370</name>
</gene>
<evidence type="ECO:0000256" key="7">
    <source>
        <dbReference type="SAM" id="Phobius"/>
    </source>
</evidence>
<comment type="caution">
    <text evidence="10">The sequence shown here is derived from an EMBL/GenBank/DDBJ whole genome shotgun (WGS) entry which is preliminary data.</text>
</comment>
<sequence length="579" mass="59717">MGPADATADHAADEAAARRLLARAARAGRRRLLLPVLLGLAGTLAAIAQAWLVARLLAALLGLGPGAGWAELAGAGAFALLGLGLGLAQERAQQTAGEAAKARLREAAFARLIEAGPLDPRPVGERTALVVDRIEALEGYFSRWLPAAFLALLAPAAVALAAAMADPASGLILLGAGLLVPLAQGASGIGAAQAARRQFDALQRLSGRFLDRMRGLPTLVLFNRQEAEATRLGAVAQELRRRTMRVLRVAFLASAGMELIAAAALALLAIRHGAALAAAAGIPPGGAAAEALFVLLLVPAFFAPLRGFAAAYHERLAARGAAAALAPLLGEAQPDRPAPAPGLLLAEVPPQVTVTFQEVRLVYDPARPPALDGLSFRVLPGETLVLTGASGAGKTSVLRLLMGFARPDGGRIAINGRDVTLLRPSELRRLSAYVGQRAHLFRATLRENIRLARPEATEAQVEAAARAAGVMEFAGALPRGLDTLVGEGGWGLSGGQAQRVAVARAFLRDTPLVLLDEPTAHLDPGTEAEMWESLRRLCVGRTAIVASHARAARGGALRGARVLEIAAGRALGAARAAGA</sequence>
<feature type="transmembrane region" description="Helical" evidence="7">
    <location>
        <begin position="171"/>
        <end position="195"/>
    </location>
</feature>
<dbReference type="NCBIfam" id="TIGR02857">
    <property type="entry name" value="CydD"/>
    <property type="match status" value="1"/>
</dbReference>
<dbReference type="GO" id="GO:0042883">
    <property type="term" value="P:cysteine transport"/>
    <property type="evidence" value="ECO:0007669"/>
    <property type="project" value="InterPro"/>
</dbReference>
<dbReference type="PANTHER" id="PTHR24221">
    <property type="entry name" value="ATP-BINDING CASSETTE SUB-FAMILY B"/>
    <property type="match status" value="1"/>
</dbReference>
<dbReference type="Pfam" id="PF00005">
    <property type="entry name" value="ABC_tran"/>
    <property type="match status" value="1"/>
</dbReference>
<dbReference type="Proteomes" id="UP000597507">
    <property type="component" value="Unassembled WGS sequence"/>
</dbReference>
<dbReference type="GO" id="GO:0005886">
    <property type="term" value="C:plasma membrane"/>
    <property type="evidence" value="ECO:0007669"/>
    <property type="project" value="UniProtKB-SubCell"/>
</dbReference>
<dbReference type="InterPro" id="IPR036640">
    <property type="entry name" value="ABC1_TM_sf"/>
</dbReference>
<evidence type="ECO:0000259" key="9">
    <source>
        <dbReference type="PROSITE" id="PS50929"/>
    </source>
</evidence>
<dbReference type="AlphaFoldDB" id="A0A8J2ZEY2"/>
<feature type="domain" description="ABC transporter" evidence="8">
    <location>
        <begin position="354"/>
        <end position="579"/>
    </location>
</feature>
<keyword evidence="5 7" id="KW-1133">Transmembrane helix</keyword>
<keyword evidence="6 7" id="KW-0472">Membrane</keyword>
<dbReference type="Gene3D" id="1.20.1560.10">
    <property type="entry name" value="ABC transporter type 1, transmembrane domain"/>
    <property type="match status" value="1"/>
</dbReference>
<evidence type="ECO:0000259" key="8">
    <source>
        <dbReference type="PROSITE" id="PS50893"/>
    </source>
</evidence>
<dbReference type="PROSITE" id="PS50929">
    <property type="entry name" value="ABC_TM1F"/>
    <property type="match status" value="1"/>
</dbReference>
<name>A0A8J2ZEY2_9PROT</name>
<dbReference type="RefSeq" id="WP_188903184.1">
    <property type="nucleotide sequence ID" value="NZ_BMKS01000016.1"/>
</dbReference>
<dbReference type="EMBL" id="BMKS01000016">
    <property type="protein sequence ID" value="GGG47324.1"/>
    <property type="molecule type" value="Genomic_DNA"/>
</dbReference>
<evidence type="ECO:0000256" key="6">
    <source>
        <dbReference type="ARBA" id="ARBA00023136"/>
    </source>
</evidence>
<dbReference type="SUPFAM" id="SSF52540">
    <property type="entry name" value="P-loop containing nucleoside triphosphate hydrolases"/>
    <property type="match status" value="1"/>
</dbReference>
<feature type="domain" description="ABC transmembrane type-1" evidence="9">
    <location>
        <begin position="36"/>
        <end position="317"/>
    </location>
</feature>
<protein>
    <submittedName>
        <fullName evidence="10">Thiol reductant ABC exporter subunit CydD</fullName>
    </submittedName>
</protein>
<dbReference type="GO" id="GO:0140359">
    <property type="term" value="F:ABC-type transporter activity"/>
    <property type="evidence" value="ECO:0007669"/>
    <property type="project" value="InterPro"/>
</dbReference>
<dbReference type="InterPro" id="IPR003439">
    <property type="entry name" value="ABC_transporter-like_ATP-bd"/>
</dbReference>
<evidence type="ECO:0000313" key="10">
    <source>
        <dbReference type="EMBL" id="GGG47324.1"/>
    </source>
</evidence>
<dbReference type="PROSITE" id="PS50893">
    <property type="entry name" value="ABC_TRANSPORTER_2"/>
    <property type="match status" value="1"/>
</dbReference>
<feature type="transmembrane region" description="Helical" evidence="7">
    <location>
        <begin position="249"/>
        <end position="270"/>
    </location>
</feature>
<keyword evidence="2 7" id="KW-0812">Transmembrane</keyword>
<dbReference type="InterPro" id="IPR017871">
    <property type="entry name" value="ABC_transporter-like_CS"/>
</dbReference>
<dbReference type="SUPFAM" id="SSF90123">
    <property type="entry name" value="ABC transporter transmembrane region"/>
    <property type="match status" value="1"/>
</dbReference>
<dbReference type="Pfam" id="PF00664">
    <property type="entry name" value="ABC_membrane"/>
    <property type="match status" value="1"/>
</dbReference>